<evidence type="ECO:0000256" key="5">
    <source>
        <dbReference type="SAM" id="MobiDB-lite"/>
    </source>
</evidence>
<feature type="transmembrane region" description="Helical" evidence="6">
    <location>
        <begin position="160"/>
        <end position="177"/>
    </location>
</feature>
<dbReference type="Gene3D" id="1.20.1250.20">
    <property type="entry name" value="MFS general substrate transporter like domains"/>
    <property type="match status" value="2"/>
</dbReference>
<dbReference type="InterPro" id="IPR020846">
    <property type="entry name" value="MFS_dom"/>
</dbReference>
<feature type="transmembrane region" description="Helical" evidence="6">
    <location>
        <begin position="277"/>
        <end position="298"/>
    </location>
</feature>
<keyword evidence="2 6" id="KW-0812">Transmembrane</keyword>
<feature type="transmembrane region" description="Helical" evidence="6">
    <location>
        <begin position="521"/>
        <end position="539"/>
    </location>
</feature>
<keyword evidence="3 6" id="KW-1133">Transmembrane helix</keyword>
<dbReference type="PROSITE" id="PS50850">
    <property type="entry name" value="MFS"/>
    <property type="match status" value="1"/>
</dbReference>
<evidence type="ECO:0000256" key="3">
    <source>
        <dbReference type="ARBA" id="ARBA00022989"/>
    </source>
</evidence>
<feature type="transmembrane region" description="Helical" evidence="6">
    <location>
        <begin position="131"/>
        <end position="148"/>
    </location>
</feature>
<feature type="region of interest" description="Disordered" evidence="5">
    <location>
        <begin position="13"/>
        <end position="32"/>
    </location>
</feature>
<gene>
    <name evidence="8" type="ORF">CCMA1212_008355</name>
</gene>
<evidence type="ECO:0000256" key="4">
    <source>
        <dbReference type="ARBA" id="ARBA00023136"/>
    </source>
</evidence>
<dbReference type="EMBL" id="PPTA01000012">
    <property type="protein sequence ID" value="TFA99933.1"/>
    <property type="molecule type" value="Genomic_DNA"/>
</dbReference>
<dbReference type="PANTHER" id="PTHR23501">
    <property type="entry name" value="MAJOR FACILITATOR SUPERFAMILY"/>
    <property type="match status" value="1"/>
</dbReference>
<dbReference type="InterPro" id="IPR011701">
    <property type="entry name" value="MFS"/>
</dbReference>
<comment type="caution">
    <text evidence="8">The sequence shown here is derived from an EMBL/GenBank/DDBJ whole genome shotgun (WGS) entry which is preliminary data.</text>
</comment>
<protein>
    <submittedName>
        <fullName evidence="8">Siderophore iron transporter mirB</fullName>
    </submittedName>
</protein>
<feature type="transmembrane region" description="Helical" evidence="6">
    <location>
        <begin position="244"/>
        <end position="265"/>
    </location>
</feature>
<keyword evidence="9" id="KW-1185">Reference proteome</keyword>
<comment type="subcellular location">
    <subcellularLocation>
        <location evidence="1">Membrane</location>
        <topology evidence="1">Multi-pass membrane protein</topology>
    </subcellularLocation>
</comment>
<reference evidence="8 9" key="1">
    <citation type="submission" date="2018-01" db="EMBL/GenBank/DDBJ databases">
        <title>Genome characterization of the sugarcane-associated fungus Trichoderma ghanense CCMA-1212 and their application in lignocelulose bioconversion.</title>
        <authorList>
            <person name="Steindorff A.S."/>
            <person name="Mendes T.D."/>
            <person name="Vilela E.S.D."/>
            <person name="Rodrigues D.S."/>
            <person name="Formighieri E.F."/>
            <person name="Melo I.S."/>
            <person name="Favaro L.C.L."/>
        </authorList>
    </citation>
    <scope>NUCLEOTIDE SEQUENCE [LARGE SCALE GENOMIC DNA]</scope>
    <source>
        <strain evidence="8 9">CCMA-1212</strain>
    </source>
</reference>
<name>A0ABY2GVF3_9HYPO</name>
<evidence type="ECO:0000256" key="6">
    <source>
        <dbReference type="SAM" id="Phobius"/>
    </source>
</evidence>
<dbReference type="InterPro" id="IPR036259">
    <property type="entry name" value="MFS_trans_sf"/>
</dbReference>
<evidence type="ECO:0000256" key="2">
    <source>
        <dbReference type="ARBA" id="ARBA00022692"/>
    </source>
</evidence>
<sequence>MNSDGKDTAMLATDTTAATDDNGGPQVDFPSEEAQRGVQAVEALLYFVNAFQSTILSNLVPYVTSAFESHSLLNVIYVVDGSMSAATYVPLSKIMDVWGRAEGFLIMTVLSTLGLILMAASNGIATFCAAYVFYSIGFGGMTYAVDVITADASQLKNRGLAYAFTSSPYIITAFAGAKASEGFYNDISWRWGFGVFAIVFPIVAAPLYFILKVNLRKAERQGLLSKEPSNRTILQSIWYYSIEFDAMGVFLFSVSLIVFLLPFNIADSAPNGWSSGYIIAMIVVGFVMLIVFALYGTFLAPTPLLTWNLLINQTVIGACLLNATYQISYYCWANYFTSFLQVVNNLSLAEAGYVNNTFNVVSGVLLLIIGFLIRRTGHFKWLLYIAIPLYIFAQGLMIYFLKPDQNVGYLVICQVFISIGGSIFIIIKQLAILAAVDHQHIAASLALLNVVGTAGDAFGATISGAIWTNTFQKALERYLPESALPDLDIIYEDLDTQLSYPVGSAVRLAIQKAYGYSQTRMLAAGTGVMGLAIIWMLMIRNINLTKVAQVKGMVF</sequence>
<evidence type="ECO:0000256" key="1">
    <source>
        <dbReference type="ARBA" id="ARBA00004141"/>
    </source>
</evidence>
<dbReference type="PANTHER" id="PTHR23501:SF50">
    <property type="entry name" value="MFS SIDEROCHROME IRON TRANSPORTER MIRB (AFU_ORTHOLOGUE AFUA_3G03640)-RELATED"/>
    <property type="match status" value="1"/>
</dbReference>
<feature type="transmembrane region" description="Helical" evidence="6">
    <location>
        <begin position="189"/>
        <end position="211"/>
    </location>
</feature>
<feature type="transmembrane region" description="Helical" evidence="6">
    <location>
        <begin position="310"/>
        <end position="333"/>
    </location>
</feature>
<dbReference type="Proteomes" id="UP001642720">
    <property type="component" value="Unassembled WGS sequence"/>
</dbReference>
<evidence type="ECO:0000313" key="8">
    <source>
        <dbReference type="EMBL" id="TFA99933.1"/>
    </source>
</evidence>
<feature type="domain" description="Major facilitator superfamily (MFS) profile" evidence="7">
    <location>
        <begin position="38"/>
        <end position="542"/>
    </location>
</feature>
<evidence type="ECO:0000259" key="7">
    <source>
        <dbReference type="PROSITE" id="PS50850"/>
    </source>
</evidence>
<dbReference type="GeneID" id="300579941"/>
<feature type="transmembrane region" description="Helical" evidence="6">
    <location>
        <begin position="407"/>
        <end position="427"/>
    </location>
</feature>
<dbReference type="Pfam" id="PF07690">
    <property type="entry name" value="MFS_1"/>
    <property type="match status" value="1"/>
</dbReference>
<dbReference type="SUPFAM" id="SSF103473">
    <property type="entry name" value="MFS general substrate transporter"/>
    <property type="match status" value="2"/>
</dbReference>
<feature type="transmembrane region" description="Helical" evidence="6">
    <location>
        <begin position="381"/>
        <end position="401"/>
    </location>
</feature>
<feature type="transmembrane region" description="Helical" evidence="6">
    <location>
        <begin position="353"/>
        <end position="374"/>
    </location>
</feature>
<keyword evidence="4 6" id="KW-0472">Membrane</keyword>
<evidence type="ECO:0000313" key="9">
    <source>
        <dbReference type="Proteomes" id="UP001642720"/>
    </source>
</evidence>
<dbReference type="RefSeq" id="XP_073556135.1">
    <property type="nucleotide sequence ID" value="XM_073705491.1"/>
</dbReference>
<proteinExistence type="predicted"/>
<accession>A0ABY2GVF3</accession>
<organism evidence="8 9">
    <name type="scientific">Trichoderma ghanense</name>
    <dbReference type="NCBI Taxonomy" id="65468"/>
    <lineage>
        <taxon>Eukaryota</taxon>
        <taxon>Fungi</taxon>
        <taxon>Dikarya</taxon>
        <taxon>Ascomycota</taxon>
        <taxon>Pezizomycotina</taxon>
        <taxon>Sordariomycetes</taxon>
        <taxon>Hypocreomycetidae</taxon>
        <taxon>Hypocreales</taxon>
        <taxon>Hypocreaceae</taxon>
        <taxon>Trichoderma</taxon>
    </lineage>
</organism>
<feature type="transmembrane region" description="Helical" evidence="6">
    <location>
        <begin position="103"/>
        <end position="125"/>
    </location>
</feature>